<comment type="caution">
    <text evidence="7">The sequence shown here is derived from an EMBL/GenBank/DDBJ whole genome shotgun (WGS) entry which is preliminary data.</text>
</comment>
<dbReference type="Pfam" id="PF09678">
    <property type="entry name" value="Caa3_CtaG"/>
    <property type="match status" value="1"/>
</dbReference>
<feature type="transmembrane region" description="Helical" evidence="6">
    <location>
        <begin position="229"/>
        <end position="253"/>
    </location>
</feature>
<reference evidence="7 8" key="1">
    <citation type="journal article" date="2014" name="Int. J. Syst. Evol. Microbiol.">
        <title>Solimonas terrae sp. nov., isolated from soil.</title>
        <authorList>
            <person name="Kim S.J."/>
            <person name="Moon J.Y."/>
            <person name="Weon H.Y."/>
            <person name="Ahn J.H."/>
            <person name="Chen W.M."/>
            <person name="Kwon S.W."/>
        </authorList>
    </citation>
    <scope>NUCLEOTIDE SEQUENCE [LARGE SCALE GENOMIC DNA]</scope>
    <source>
        <strain evidence="7 8">KIS83-12</strain>
    </source>
</reference>
<dbReference type="AlphaFoldDB" id="A0A6M2BQD7"/>
<name>A0A6M2BQD7_9GAMM</name>
<keyword evidence="4 6" id="KW-1133">Transmembrane helix</keyword>
<keyword evidence="2" id="KW-1003">Cell membrane</keyword>
<evidence type="ECO:0000256" key="1">
    <source>
        <dbReference type="ARBA" id="ARBA00004651"/>
    </source>
</evidence>
<protein>
    <submittedName>
        <fullName evidence="7">Cytochrome c oxidase assembly protein</fullName>
    </submittedName>
</protein>
<dbReference type="InterPro" id="IPR019108">
    <property type="entry name" value="Caa3_assmbl_CtaG-rel"/>
</dbReference>
<keyword evidence="8" id="KW-1185">Reference proteome</keyword>
<dbReference type="EMBL" id="JAAMOW010000002">
    <property type="protein sequence ID" value="NGY04297.1"/>
    <property type="molecule type" value="Genomic_DNA"/>
</dbReference>
<evidence type="ECO:0000313" key="8">
    <source>
        <dbReference type="Proteomes" id="UP000472676"/>
    </source>
</evidence>
<dbReference type="RefSeq" id="WP_166253236.1">
    <property type="nucleotide sequence ID" value="NZ_JAAMOW010000002.1"/>
</dbReference>
<accession>A0A6M2BQD7</accession>
<comment type="subcellular location">
    <subcellularLocation>
        <location evidence="1">Cell membrane</location>
        <topology evidence="1">Multi-pass membrane protein</topology>
    </subcellularLocation>
</comment>
<feature type="transmembrane region" description="Helical" evidence="6">
    <location>
        <begin position="49"/>
        <end position="68"/>
    </location>
</feature>
<feature type="transmembrane region" description="Helical" evidence="6">
    <location>
        <begin position="80"/>
        <end position="97"/>
    </location>
</feature>
<keyword evidence="5 6" id="KW-0472">Membrane</keyword>
<keyword evidence="3 6" id="KW-0812">Transmembrane</keyword>
<evidence type="ECO:0000256" key="4">
    <source>
        <dbReference type="ARBA" id="ARBA00022989"/>
    </source>
</evidence>
<gene>
    <name evidence="7" type="ORF">G7Y85_05945</name>
</gene>
<evidence type="ECO:0000313" key="7">
    <source>
        <dbReference type="EMBL" id="NGY04297.1"/>
    </source>
</evidence>
<evidence type="ECO:0000256" key="2">
    <source>
        <dbReference type="ARBA" id="ARBA00022475"/>
    </source>
</evidence>
<evidence type="ECO:0000256" key="6">
    <source>
        <dbReference type="SAM" id="Phobius"/>
    </source>
</evidence>
<feature type="transmembrane region" description="Helical" evidence="6">
    <location>
        <begin position="161"/>
        <end position="184"/>
    </location>
</feature>
<dbReference type="Proteomes" id="UP000472676">
    <property type="component" value="Unassembled WGS sequence"/>
</dbReference>
<organism evidence="7 8">
    <name type="scientific">Solimonas terrae</name>
    <dbReference type="NCBI Taxonomy" id="1396819"/>
    <lineage>
        <taxon>Bacteria</taxon>
        <taxon>Pseudomonadati</taxon>
        <taxon>Pseudomonadota</taxon>
        <taxon>Gammaproteobacteria</taxon>
        <taxon>Nevskiales</taxon>
        <taxon>Nevskiaceae</taxon>
        <taxon>Solimonas</taxon>
    </lineage>
</organism>
<evidence type="ECO:0000256" key="3">
    <source>
        <dbReference type="ARBA" id="ARBA00022692"/>
    </source>
</evidence>
<feature type="transmembrane region" description="Helical" evidence="6">
    <location>
        <begin position="18"/>
        <end position="37"/>
    </location>
</feature>
<proteinExistence type="predicted"/>
<evidence type="ECO:0000256" key="5">
    <source>
        <dbReference type="ARBA" id="ARBA00023136"/>
    </source>
</evidence>
<feature type="transmembrane region" description="Helical" evidence="6">
    <location>
        <begin position="196"/>
        <end position="217"/>
    </location>
</feature>
<sequence length="314" mass="35134">MNPLTADAGVRAGLGRRWSLFAILVPVVLLLALWPAARAVVEFLLPWEFWPSVLLSAAIAVLLFARGVRRAARLGVRTGAWRQGTYYGAVLVLYLAMQSQVDYYAQHMFYIHRLQHLVLHHIGPFFLILTAPQRLLLLGMPRGVRRRLFAPLRRNRIVRGVLHVVLHPVLAPILFVGGVGFWLLSSMHFDVMLSLPLYKLMNWSMIIDGLPFWWLILDRRPSPPAAMGFGGRIVALWLVMVGQIMIGAAIGLAQHDLYPVYAICGRAFALSPLVDQELGGLVVWIPGAMMSVLATIVVLSIHREVPRKAAARRR</sequence>
<feature type="transmembrane region" description="Helical" evidence="6">
    <location>
        <begin position="117"/>
        <end position="140"/>
    </location>
</feature>
<dbReference type="GO" id="GO:0005886">
    <property type="term" value="C:plasma membrane"/>
    <property type="evidence" value="ECO:0007669"/>
    <property type="project" value="UniProtKB-SubCell"/>
</dbReference>
<feature type="transmembrane region" description="Helical" evidence="6">
    <location>
        <begin position="281"/>
        <end position="302"/>
    </location>
</feature>